<gene>
    <name evidence="1" type="ORF">FHS49_002396</name>
</gene>
<dbReference type="AlphaFoldDB" id="A0A7W9EEN6"/>
<name>A0A7W9EEN6_9SPHN</name>
<evidence type="ECO:0000313" key="2">
    <source>
        <dbReference type="Proteomes" id="UP000549617"/>
    </source>
</evidence>
<sequence length="89" mass="10015">MKDGLKRKSCRAAPETIWATPAEILSGSAPIIEGSLRECIGFWARLSHAARANVVIRISKLLIIENNTYEIVAEPDLTTLRLLSRRRWV</sequence>
<accession>A0A7W9EEN6</accession>
<evidence type="ECO:0000313" key="1">
    <source>
        <dbReference type="EMBL" id="MBB5686372.1"/>
    </source>
</evidence>
<dbReference type="RefSeq" id="WP_184018761.1">
    <property type="nucleotide sequence ID" value="NZ_JACIJC010000004.1"/>
</dbReference>
<dbReference type="EMBL" id="JACIJC010000004">
    <property type="protein sequence ID" value="MBB5686372.1"/>
    <property type="molecule type" value="Genomic_DNA"/>
</dbReference>
<dbReference type="Proteomes" id="UP000549617">
    <property type="component" value="Unassembled WGS sequence"/>
</dbReference>
<proteinExistence type="predicted"/>
<reference evidence="1 2" key="1">
    <citation type="submission" date="2020-08" db="EMBL/GenBank/DDBJ databases">
        <title>Genomic Encyclopedia of Type Strains, Phase IV (KMG-IV): sequencing the most valuable type-strain genomes for metagenomic binning, comparative biology and taxonomic classification.</title>
        <authorList>
            <person name="Goeker M."/>
        </authorList>
    </citation>
    <scope>NUCLEOTIDE SEQUENCE [LARGE SCALE GENOMIC DNA]</scope>
    <source>
        <strain evidence="1 2">DSM 25079</strain>
    </source>
</reference>
<protein>
    <submittedName>
        <fullName evidence="1">Uncharacterized protein</fullName>
    </submittedName>
</protein>
<keyword evidence="2" id="KW-1185">Reference proteome</keyword>
<organism evidence="1 2">
    <name type="scientific">Sphingobium boeckii</name>
    <dbReference type="NCBI Taxonomy" id="1082345"/>
    <lineage>
        <taxon>Bacteria</taxon>
        <taxon>Pseudomonadati</taxon>
        <taxon>Pseudomonadota</taxon>
        <taxon>Alphaproteobacteria</taxon>
        <taxon>Sphingomonadales</taxon>
        <taxon>Sphingomonadaceae</taxon>
        <taxon>Sphingobium</taxon>
    </lineage>
</organism>
<comment type="caution">
    <text evidence="1">The sequence shown here is derived from an EMBL/GenBank/DDBJ whole genome shotgun (WGS) entry which is preliminary data.</text>
</comment>